<dbReference type="GO" id="GO:0016757">
    <property type="term" value="F:glycosyltransferase activity"/>
    <property type="evidence" value="ECO:0007669"/>
    <property type="project" value="UniProtKB-KW"/>
</dbReference>
<dbReference type="CDD" id="cd04192">
    <property type="entry name" value="GT_2_like_e"/>
    <property type="match status" value="1"/>
</dbReference>
<evidence type="ECO:0000256" key="3">
    <source>
        <dbReference type="ARBA" id="ARBA00022679"/>
    </source>
</evidence>
<sequence length="374" mass="43136">MITTLIIIISILYLILIGRFIIGFDKVSHFIIEDIESKTRFSIIIPFRNEAENLPNLLKSISELNYPKHLYEVLFINDKSDDKSHKLVTRFRDSHHNIKLFNNIRLTNSPKKDAITLAINQSQFNWIVTTDADCILPKYWLDSFDYFIQKNDSAFIVAPVTYTGLDSFINRFQLLDFLSLQGATIGGFGIKKPFLCNGANLAYTKQLFETINGFEGNTKIASGDDIFMLEKALKQMPKKVHYLKNKHSVVLTKPQKNLKGLIAQRIRWAAKTSNYNNLFAKAVGLLVLFLNATLICTLILSIVDIVSLKFLMYIWVIKFSVDFLLLFKTARFFNQEHVLASYFFASILYPFFSIYIAFVSVFKGYKWKGRAYNK</sequence>
<dbReference type="SUPFAM" id="SSF53448">
    <property type="entry name" value="Nucleotide-diphospho-sugar transferases"/>
    <property type="match status" value="1"/>
</dbReference>
<comment type="similarity">
    <text evidence="1">Belongs to the glycosyltransferase 2 family.</text>
</comment>
<organism evidence="6 7">
    <name type="scientific">Ichthyenterobacterium magnum</name>
    <dbReference type="NCBI Taxonomy" id="1230530"/>
    <lineage>
        <taxon>Bacteria</taxon>
        <taxon>Pseudomonadati</taxon>
        <taxon>Bacteroidota</taxon>
        <taxon>Flavobacteriia</taxon>
        <taxon>Flavobacteriales</taxon>
        <taxon>Flavobacteriaceae</taxon>
        <taxon>Ichthyenterobacterium</taxon>
    </lineage>
</organism>
<dbReference type="PANTHER" id="PTHR43630:SF1">
    <property type="entry name" value="POLY-BETA-1,6-N-ACETYL-D-GLUCOSAMINE SYNTHASE"/>
    <property type="match status" value="1"/>
</dbReference>
<dbReference type="OrthoDB" id="9805625at2"/>
<feature type="transmembrane region" description="Helical" evidence="4">
    <location>
        <begin position="310"/>
        <end position="327"/>
    </location>
</feature>
<dbReference type="Gene3D" id="3.90.550.10">
    <property type="entry name" value="Spore Coat Polysaccharide Biosynthesis Protein SpsA, Chain A"/>
    <property type="match status" value="1"/>
</dbReference>
<dbReference type="InterPro" id="IPR001173">
    <property type="entry name" value="Glyco_trans_2-like"/>
</dbReference>
<keyword evidence="7" id="KW-1185">Reference proteome</keyword>
<comment type="caution">
    <text evidence="6">The sequence shown here is derived from an EMBL/GenBank/DDBJ whole genome shotgun (WGS) entry which is preliminary data.</text>
</comment>
<evidence type="ECO:0000259" key="5">
    <source>
        <dbReference type="Pfam" id="PF00535"/>
    </source>
</evidence>
<protein>
    <submittedName>
        <fullName evidence="6">Cellulose synthase/poly-beta-1,6-N-acetylglucosamine synthase-like glycosyltransferase</fullName>
    </submittedName>
</protein>
<gene>
    <name evidence="6" type="ORF">BXY80_0552</name>
</gene>
<dbReference type="Proteomes" id="UP000284892">
    <property type="component" value="Unassembled WGS sequence"/>
</dbReference>
<keyword evidence="4" id="KW-1133">Transmembrane helix</keyword>
<evidence type="ECO:0000256" key="1">
    <source>
        <dbReference type="ARBA" id="ARBA00006739"/>
    </source>
</evidence>
<keyword evidence="4" id="KW-0472">Membrane</keyword>
<feature type="transmembrane region" description="Helical" evidence="4">
    <location>
        <begin position="282"/>
        <end position="303"/>
    </location>
</feature>
<dbReference type="RefSeq" id="WP_120199675.1">
    <property type="nucleotide sequence ID" value="NZ_RAQJ01000001.1"/>
</dbReference>
<evidence type="ECO:0000313" key="6">
    <source>
        <dbReference type="EMBL" id="RKE98464.1"/>
    </source>
</evidence>
<accession>A0A420DW59</accession>
<proteinExistence type="inferred from homology"/>
<dbReference type="PANTHER" id="PTHR43630">
    <property type="entry name" value="POLY-BETA-1,6-N-ACETYL-D-GLUCOSAMINE SYNTHASE"/>
    <property type="match status" value="1"/>
</dbReference>
<keyword evidence="2" id="KW-0328">Glycosyltransferase</keyword>
<keyword evidence="4" id="KW-0812">Transmembrane</keyword>
<reference evidence="6 7" key="1">
    <citation type="submission" date="2018-09" db="EMBL/GenBank/DDBJ databases">
        <title>Genomic Encyclopedia of Archaeal and Bacterial Type Strains, Phase II (KMG-II): from individual species to whole genera.</title>
        <authorList>
            <person name="Goeker M."/>
        </authorList>
    </citation>
    <scope>NUCLEOTIDE SEQUENCE [LARGE SCALE GENOMIC DNA]</scope>
    <source>
        <strain evidence="6 7">DSM 26283</strain>
    </source>
</reference>
<dbReference type="InterPro" id="IPR029044">
    <property type="entry name" value="Nucleotide-diphossugar_trans"/>
</dbReference>
<name>A0A420DW59_9FLAO</name>
<evidence type="ECO:0000313" key="7">
    <source>
        <dbReference type="Proteomes" id="UP000284892"/>
    </source>
</evidence>
<dbReference type="AlphaFoldDB" id="A0A420DW59"/>
<evidence type="ECO:0000256" key="4">
    <source>
        <dbReference type="SAM" id="Phobius"/>
    </source>
</evidence>
<keyword evidence="3 6" id="KW-0808">Transferase</keyword>
<dbReference type="EMBL" id="RAQJ01000001">
    <property type="protein sequence ID" value="RKE98464.1"/>
    <property type="molecule type" value="Genomic_DNA"/>
</dbReference>
<dbReference type="Pfam" id="PF00535">
    <property type="entry name" value="Glycos_transf_2"/>
    <property type="match status" value="1"/>
</dbReference>
<feature type="domain" description="Glycosyltransferase 2-like" evidence="5">
    <location>
        <begin position="42"/>
        <end position="174"/>
    </location>
</feature>
<evidence type="ECO:0000256" key="2">
    <source>
        <dbReference type="ARBA" id="ARBA00022676"/>
    </source>
</evidence>
<feature type="transmembrane region" description="Helical" evidence="4">
    <location>
        <begin position="339"/>
        <end position="362"/>
    </location>
</feature>
<feature type="transmembrane region" description="Helical" evidence="4">
    <location>
        <begin position="5"/>
        <end position="24"/>
    </location>
</feature>